<organism evidence="1 2">
    <name type="scientific">Enterobacter cloacae</name>
    <dbReference type="NCBI Taxonomy" id="550"/>
    <lineage>
        <taxon>Bacteria</taxon>
        <taxon>Pseudomonadati</taxon>
        <taxon>Pseudomonadota</taxon>
        <taxon>Gammaproteobacteria</taxon>
        <taxon>Enterobacterales</taxon>
        <taxon>Enterobacteriaceae</taxon>
        <taxon>Enterobacter</taxon>
        <taxon>Enterobacter cloacae complex</taxon>
    </lineage>
</organism>
<protein>
    <submittedName>
        <fullName evidence="1">Uncharacterized protein</fullName>
    </submittedName>
</protein>
<comment type="caution">
    <text evidence="1">The sequence shown here is derived from an EMBL/GenBank/DDBJ whole genome shotgun (WGS) entry which is preliminary data.</text>
</comment>
<accession>A0AA42R3A6</accession>
<evidence type="ECO:0000313" key="2">
    <source>
        <dbReference type="Proteomes" id="UP001161707"/>
    </source>
</evidence>
<dbReference type="RefSeq" id="WP_014884921.1">
    <property type="nucleotide sequence ID" value="NZ_CAIZTI010000003.1"/>
</dbReference>
<evidence type="ECO:0000313" key="1">
    <source>
        <dbReference type="EMBL" id="MDH1482732.1"/>
    </source>
</evidence>
<dbReference type="AlphaFoldDB" id="A0AA42R3A6"/>
<name>A0AA42R3A6_ENTCL</name>
<dbReference type="GeneID" id="72516406"/>
<gene>
    <name evidence="1" type="ORF">N5E88_25070</name>
</gene>
<dbReference type="Proteomes" id="UP001161707">
    <property type="component" value="Unassembled WGS sequence"/>
</dbReference>
<proteinExistence type="predicted"/>
<reference evidence="1" key="1">
    <citation type="submission" date="2022-09" db="EMBL/GenBank/DDBJ databases">
        <title>Intensive care unit water sources are persistently colonized with multi-drug resistant bacteria and are the site of extensive horizontal gene transfer of antibiotic resistance genes.</title>
        <authorList>
            <person name="Diorio-Toth L."/>
        </authorList>
    </citation>
    <scope>NUCLEOTIDE SEQUENCE</scope>
    <source>
        <strain evidence="1">GD03711</strain>
    </source>
</reference>
<sequence>MSRNELRIILGVIIPNMAEGFEIKTRDGAVLRVDPEWECCKEFKEGLQAEIINQIKSKPVPVSGYI</sequence>
<dbReference type="EMBL" id="JAOCIY010000142">
    <property type="protein sequence ID" value="MDH1482732.1"/>
    <property type="molecule type" value="Genomic_DNA"/>
</dbReference>